<dbReference type="Gene3D" id="2.120.10.30">
    <property type="entry name" value="TolB, C-terminal domain"/>
    <property type="match status" value="1"/>
</dbReference>
<dbReference type="RefSeq" id="WP_183496448.1">
    <property type="nucleotide sequence ID" value="NZ_JACIFF010000007.1"/>
</dbReference>
<keyword evidence="2" id="KW-1185">Reference proteome</keyword>
<dbReference type="InterPro" id="IPR013783">
    <property type="entry name" value="Ig-like_fold"/>
</dbReference>
<proteinExistence type="predicted"/>
<dbReference type="Gene3D" id="2.60.40.10">
    <property type="entry name" value="Immunoglobulins"/>
    <property type="match status" value="1"/>
</dbReference>
<evidence type="ECO:0000313" key="1">
    <source>
        <dbReference type="EMBL" id="MBB4080212.1"/>
    </source>
</evidence>
<dbReference type="AlphaFoldDB" id="A0A840E916"/>
<gene>
    <name evidence="1" type="ORF">GGR28_002842</name>
</gene>
<organism evidence="1 2">
    <name type="scientific">Neolewinella aquimaris</name>
    <dbReference type="NCBI Taxonomy" id="1835722"/>
    <lineage>
        <taxon>Bacteria</taxon>
        <taxon>Pseudomonadati</taxon>
        <taxon>Bacteroidota</taxon>
        <taxon>Saprospiria</taxon>
        <taxon>Saprospirales</taxon>
        <taxon>Lewinellaceae</taxon>
        <taxon>Neolewinella</taxon>
    </lineage>
</organism>
<protein>
    <submittedName>
        <fullName evidence="1">Gliding motility-associated-like protein</fullName>
    </submittedName>
</protein>
<dbReference type="Pfam" id="PF13585">
    <property type="entry name" value="CHU_C"/>
    <property type="match status" value="1"/>
</dbReference>
<reference evidence="1 2" key="1">
    <citation type="submission" date="2020-08" db="EMBL/GenBank/DDBJ databases">
        <title>Genomic Encyclopedia of Type Strains, Phase IV (KMG-IV): sequencing the most valuable type-strain genomes for metagenomic binning, comparative biology and taxonomic classification.</title>
        <authorList>
            <person name="Goeker M."/>
        </authorList>
    </citation>
    <scope>NUCLEOTIDE SEQUENCE [LARGE SCALE GENOMIC DNA]</scope>
    <source>
        <strain evidence="1 2">DSM 105137</strain>
    </source>
</reference>
<comment type="caution">
    <text evidence="1">The sequence shown here is derived from an EMBL/GenBank/DDBJ whole genome shotgun (WGS) entry which is preliminary data.</text>
</comment>
<dbReference type="SUPFAM" id="SSF63829">
    <property type="entry name" value="Calcium-dependent phosphotriesterase"/>
    <property type="match status" value="2"/>
</dbReference>
<dbReference type="InterPro" id="IPR011042">
    <property type="entry name" value="6-blade_b-propeller_TolB-like"/>
</dbReference>
<accession>A0A840E916</accession>
<name>A0A840E916_9BACT</name>
<evidence type="ECO:0000313" key="2">
    <source>
        <dbReference type="Proteomes" id="UP000576209"/>
    </source>
</evidence>
<sequence>MRFPLQLQENNIIISEGSTGDVIFYSDGQRVIDGSHRIMPNGSGLGGTPSNMYGTSVVYDPAGCRSYYLFYGEDETIAPPRTLFYTKIDLDLPGNGSAAEPLGDVVVGQKNIELVGTDVNLTEGIFAMPKDDISKESWLFVGQRIGNKILQFEVTAAGVSLFATHDLAEFFPGNLRAGDPISKTRFAYYKDNDQEGRLVIAVANKEDGSECPMGYIRFKPSTGEFLDPVPTLIGNDMEWTYGLAFSPDGSKLYYSDYFQKRLRQFDFVTGKLATVSTSPHNGRSGGLLLGPDGKIYWANVFVNFNRSPITGLARINAPNETADRCEVQYEAYTFPTNSRPSLLGALPTFGSFPESVTGQQTRAATCSDENGQGVAEVSGDPSTYTFAWDNGERTQRADSLSGGNHQVTVTDITGCAQVVTVVVEQTEEIDPQSFAVSVQDESACTNVSDGALIITHPSFLAGRSYQFSYQVDGQVRSRQAEVNNSRALRIDGLDAGDYEFLSVSADTGCSGDIDGSFVIGEGNTLAVPEIVRSGSSCIGSTLELSAPAADTQAVFYWTGPAEFTSSSPRVTITPVSTTTFGTYTLRISRGDCQSETADIEVTAESPPQVIGGDTLVCGTEVILPQTLPQASLVWADIATAGARVVEESGTYPFTLTSDNGCTTTDSFVVILAESPVIDLPESFSVAECTVVQLNTGISDSTRFDFSWTGDFDLCEDCANPSVFVAQSGPVYLQVVDMETGCLSTDSTSILITSSQVIYIPNAFSPNGDGVNDAFTVFSRKANTTVKSIDIYDRWGDHVFHDEEFPANDPAVGWRGQAAGAEESEMMNNEVFVYHLAIRLSDGTEIQRSGLVHLVL</sequence>
<dbReference type="EMBL" id="JACIFF010000007">
    <property type="protein sequence ID" value="MBB4080212.1"/>
    <property type="molecule type" value="Genomic_DNA"/>
</dbReference>
<dbReference type="Proteomes" id="UP000576209">
    <property type="component" value="Unassembled WGS sequence"/>
</dbReference>